<evidence type="ECO:0000259" key="13">
    <source>
        <dbReference type="Pfam" id="PF23598"/>
    </source>
</evidence>
<evidence type="ECO:0000256" key="10">
    <source>
        <dbReference type="ARBA" id="ARBA00022840"/>
    </source>
</evidence>
<evidence type="ECO:0000259" key="11">
    <source>
        <dbReference type="Pfam" id="PF00931"/>
    </source>
</evidence>
<dbReference type="Pfam" id="PF23598">
    <property type="entry name" value="LRR_14"/>
    <property type="match status" value="1"/>
</dbReference>
<dbReference type="InterPro" id="IPR058922">
    <property type="entry name" value="WHD_DRP"/>
</dbReference>
<keyword evidence="15" id="KW-1185">Reference proteome</keyword>
<evidence type="ECO:0000256" key="8">
    <source>
        <dbReference type="ARBA" id="ARBA00022741"/>
    </source>
</evidence>
<comment type="subcellular location">
    <subcellularLocation>
        <location evidence="2">Cytoplasm</location>
    </subcellularLocation>
</comment>
<evidence type="ECO:0000256" key="7">
    <source>
        <dbReference type="ARBA" id="ARBA00022737"/>
    </source>
</evidence>
<evidence type="ECO:0000313" key="14">
    <source>
        <dbReference type="EMBL" id="KAH6829733.1"/>
    </source>
</evidence>
<dbReference type="InterPro" id="IPR027417">
    <property type="entry name" value="P-loop_NTPase"/>
</dbReference>
<dbReference type="Proteomes" id="UP001190926">
    <property type="component" value="Unassembled WGS sequence"/>
</dbReference>
<dbReference type="Pfam" id="PF23559">
    <property type="entry name" value="WHD_DRP"/>
    <property type="match status" value="1"/>
</dbReference>
<dbReference type="Gene3D" id="1.20.5.4130">
    <property type="match status" value="1"/>
</dbReference>
<dbReference type="GO" id="GO:0043531">
    <property type="term" value="F:ADP binding"/>
    <property type="evidence" value="ECO:0007669"/>
    <property type="project" value="InterPro"/>
</dbReference>
<evidence type="ECO:0000313" key="15">
    <source>
        <dbReference type="Proteomes" id="UP001190926"/>
    </source>
</evidence>
<keyword evidence="5" id="KW-0433">Leucine-rich repeat</keyword>
<dbReference type="InterPro" id="IPR042197">
    <property type="entry name" value="Apaf_helical"/>
</dbReference>
<dbReference type="InterPro" id="IPR055414">
    <property type="entry name" value="LRR_R13L4/SHOC2-like"/>
</dbReference>
<dbReference type="Gene3D" id="3.40.50.300">
    <property type="entry name" value="P-loop containing nucleotide triphosphate hydrolases"/>
    <property type="match status" value="2"/>
</dbReference>
<evidence type="ECO:0008006" key="16">
    <source>
        <dbReference type="Google" id="ProtNLM"/>
    </source>
</evidence>
<dbReference type="SUPFAM" id="SSF52058">
    <property type="entry name" value="L domain-like"/>
    <property type="match status" value="1"/>
</dbReference>
<feature type="domain" description="Disease resistance R13L4/SHOC-2-like LRR" evidence="13">
    <location>
        <begin position="835"/>
        <end position="1116"/>
    </location>
</feature>
<name>A0AAD4P7G8_PERFH</name>
<dbReference type="EMBL" id="SDAM02000105">
    <property type="protein sequence ID" value="KAH6829733.1"/>
    <property type="molecule type" value="Genomic_DNA"/>
</dbReference>
<evidence type="ECO:0000256" key="2">
    <source>
        <dbReference type="ARBA" id="ARBA00004496"/>
    </source>
</evidence>
<feature type="domain" description="Disease resistance protein winged helix" evidence="12">
    <location>
        <begin position="711"/>
        <end position="775"/>
    </location>
</feature>
<dbReference type="InterPro" id="IPR002182">
    <property type="entry name" value="NB-ARC"/>
</dbReference>
<keyword evidence="9" id="KW-0611">Plant defense</keyword>
<proteinExistence type="inferred from homology"/>
<feature type="domain" description="NB-ARC" evidence="11">
    <location>
        <begin position="203"/>
        <end position="370"/>
    </location>
</feature>
<gene>
    <name evidence="14" type="ORF">C2S53_015025</name>
</gene>
<sequence length="1176" mass="133435">MAYAAVISLDQTIHRLLDSPDRISMSSSSHKKMRNAQKLVKSINQLLKSLDGSSSMTTEAMNELINNSSSRFNPYKDLDREMKRLDNIRGRSSETLNALDAQIRDAVHSFEDVLDSQLSAEFLSLHRSRRRRKQLLSLDLDTDQVWQGIKTFAKTVKKLEEEYVRELDNMIISREEEVAPSYEYTDFGVETVGFSRNLAEIKEQVERKVRPSEFGVYSILGVKGTGRTAAARASFEYLLLSEENSGKYLDCGAWVTVGANYKLKEIIVTIIDQIDEDFDYLDQDTEKLGGSLYACLKGRRFLIVLDDARDEQIWDELRSSFPEEDNGSLVMITTGVKEIAISANSLHVFEMTVYDEKESWGILEQAIFGGNSCPMEMEEAGKKIAKNCGGCRLALAKVIVLLLKGERKLEFWNKLAEDAGNPIFVVDDELSEILEIENDNLQLPKSFSGDQREATAVVTDMVALSGFKEAIEEEVFPTTCFPKMGIIYILGMAGIGKTRLAKQFFEDPEILGQFDNHVWLTLGPKYKSENIVRDILAQISSDIHVVSTEIYPVLAERWLIVLDDVWDNGIFYHLQESFPDIRGKVLVTTRQTGIIYDYSGMPNQLQLLNEEESWSLLCQKVFGNGSCPPELEEDGKKIAKNCEGLPLLILTVAVSLSKAENLTPECWKIVAKNKENSLFLDAYEEISKVLYPSYEYLPQQLKACFLYTGAFPQNYEIPTSKLIKLFSVEGFLEQDPDQKVEKVALSCVHKLSDQNLVMFCEEGSGANAKSYTLHSSFWYLSNSIAEKSKFLFVLDCLVNDDSIECMKNQRRLCIRNSIVLIIRDVYNAMESLSSARSLLCFGPSSQYPVPICLGLRLLRVVDALTIRFYEFPVDVLELIHLRYLALTCDGSLPSHISKLWFLQFLIVNHYHNIRSSRNSLHLPVEIWDMKELKHLQVAGSILLDPNSESTSLPNLITLLDVSVHSCTEKILSRMPNLKKLGVQIELSPRDGGETFDSLNLKSVLRRLKSLKYVVMNPELIRPEVALAPSIPIPMFSSSLKKLKLGGLGYPWEYMSIIGKLQNLKVLKLQCYAFRGPKWDTNNDGFRKLEFLSIEDSDVVEWNVKRSSFPELRYVIIKDCYKLKELPYHLSNSMVLIEVIDSNPSVGKWAKQMEEKETKNVIGSRTIGIEVHSSWEK</sequence>
<organism evidence="14 15">
    <name type="scientific">Perilla frutescens var. hirtella</name>
    <name type="common">Perilla citriodora</name>
    <name type="synonym">Perilla setoyensis</name>
    <dbReference type="NCBI Taxonomy" id="608512"/>
    <lineage>
        <taxon>Eukaryota</taxon>
        <taxon>Viridiplantae</taxon>
        <taxon>Streptophyta</taxon>
        <taxon>Embryophyta</taxon>
        <taxon>Tracheophyta</taxon>
        <taxon>Spermatophyta</taxon>
        <taxon>Magnoliopsida</taxon>
        <taxon>eudicotyledons</taxon>
        <taxon>Gunneridae</taxon>
        <taxon>Pentapetalae</taxon>
        <taxon>asterids</taxon>
        <taxon>lamiids</taxon>
        <taxon>Lamiales</taxon>
        <taxon>Lamiaceae</taxon>
        <taxon>Nepetoideae</taxon>
        <taxon>Elsholtzieae</taxon>
        <taxon>Perilla</taxon>
    </lineage>
</organism>
<evidence type="ECO:0000256" key="4">
    <source>
        <dbReference type="ARBA" id="ARBA00022490"/>
    </source>
</evidence>
<comment type="similarity">
    <text evidence="3">Belongs to the disease resistance NB-LRR family.</text>
</comment>
<accession>A0AAD4P7G8</accession>
<comment type="caution">
    <text evidence="14">The sequence shown here is derived from an EMBL/GenBank/DDBJ whole genome shotgun (WGS) entry which is preliminary data.</text>
</comment>
<keyword evidence="7" id="KW-0677">Repeat</keyword>
<evidence type="ECO:0000259" key="12">
    <source>
        <dbReference type="Pfam" id="PF23559"/>
    </source>
</evidence>
<dbReference type="PRINTS" id="PR00364">
    <property type="entry name" value="DISEASERSIST"/>
</dbReference>
<dbReference type="Gene3D" id="3.80.10.10">
    <property type="entry name" value="Ribonuclease Inhibitor"/>
    <property type="match status" value="1"/>
</dbReference>
<dbReference type="Gene3D" id="1.10.8.430">
    <property type="entry name" value="Helical domain of apoptotic protease-activating factors"/>
    <property type="match status" value="1"/>
</dbReference>
<protein>
    <recommendedName>
        <fullName evidence="16">NB-ARC domain-containing protein</fullName>
    </recommendedName>
</protein>
<feature type="domain" description="NB-ARC" evidence="11">
    <location>
        <begin position="483"/>
        <end position="624"/>
    </location>
</feature>
<keyword evidence="10" id="KW-0067">ATP-binding</keyword>
<evidence type="ECO:0000256" key="9">
    <source>
        <dbReference type="ARBA" id="ARBA00022821"/>
    </source>
</evidence>
<dbReference type="Gene3D" id="1.10.10.10">
    <property type="entry name" value="Winged helix-like DNA-binding domain superfamily/Winged helix DNA-binding domain"/>
    <property type="match status" value="1"/>
</dbReference>
<evidence type="ECO:0000256" key="3">
    <source>
        <dbReference type="ARBA" id="ARBA00008894"/>
    </source>
</evidence>
<evidence type="ECO:0000256" key="5">
    <source>
        <dbReference type="ARBA" id="ARBA00022614"/>
    </source>
</evidence>
<dbReference type="InterPro" id="IPR036388">
    <property type="entry name" value="WH-like_DNA-bd_sf"/>
</dbReference>
<dbReference type="PANTHER" id="PTHR23155">
    <property type="entry name" value="DISEASE RESISTANCE PROTEIN RP"/>
    <property type="match status" value="1"/>
</dbReference>
<keyword evidence="4" id="KW-0963">Cytoplasm</keyword>
<dbReference type="Pfam" id="PF00931">
    <property type="entry name" value="NB-ARC"/>
    <property type="match status" value="2"/>
</dbReference>
<dbReference type="AlphaFoldDB" id="A0AAD4P7G8"/>
<evidence type="ECO:0000256" key="6">
    <source>
        <dbReference type="ARBA" id="ARBA00022667"/>
    </source>
</evidence>
<dbReference type="InterPro" id="IPR032675">
    <property type="entry name" value="LRR_dom_sf"/>
</dbReference>
<dbReference type="PANTHER" id="PTHR23155:SF1152">
    <property type="entry name" value="AAA+ ATPASE DOMAIN-CONTAINING PROTEIN"/>
    <property type="match status" value="1"/>
</dbReference>
<dbReference type="GO" id="GO:0098542">
    <property type="term" value="P:defense response to other organism"/>
    <property type="evidence" value="ECO:0007669"/>
    <property type="project" value="TreeGrafter"/>
</dbReference>
<keyword evidence="6" id="KW-0381">Hypersensitive response</keyword>
<dbReference type="SUPFAM" id="SSF52540">
    <property type="entry name" value="P-loop containing nucleoside triphosphate hydrolases"/>
    <property type="match status" value="2"/>
</dbReference>
<comment type="function">
    <text evidence="1">Confers resistance to late blight (Phytophthora infestans) races carrying the avirulence gene Avr1. Resistance proteins guard the plant against pathogens that contain an appropriate avirulence protein via an indirect interaction with this avirulence protein. That triggers a defense system including the hypersensitive response, which restricts the pathogen growth.</text>
</comment>
<reference evidence="14 15" key="1">
    <citation type="journal article" date="2021" name="Nat. Commun.">
        <title>Incipient diploidization of the medicinal plant Perilla within 10,000 years.</title>
        <authorList>
            <person name="Zhang Y."/>
            <person name="Shen Q."/>
            <person name="Leng L."/>
            <person name="Zhang D."/>
            <person name="Chen S."/>
            <person name="Shi Y."/>
            <person name="Ning Z."/>
            <person name="Chen S."/>
        </authorList>
    </citation>
    <scope>NUCLEOTIDE SEQUENCE [LARGE SCALE GENOMIC DNA]</scope>
    <source>
        <strain evidence="15">cv. PC099</strain>
    </source>
</reference>
<dbReference type="InterPro" id="IPR044974">
    <property type="entry name" value="Disease_R_plants"/>
</dbReference>
<evidence type="ECO:0000256" key="1">
    <source>
        <dbReference type="ARBA" id="ARBA00002074"/>
    </source>
</evidence>
<keyword evidence="8" id="KW-0547">Nucleotide-binding</keyword>